<dbReference type="AlphaFoldDB" id="A0A9P1N6X4"/>
<reference evidence="1" key="1">
    <citation type="submission" date="2022-11" db="EMBL/GenBank/DDBJ databases">
        <authorList>
            <person name="Kikuchi T."/>
        </authorList>
    </citation>
    <scope>NUCLEOTIDE SEQUENCE</scope>
    <source>
        <strain evidence="1">PS1010</strain>
    </source>
</reference>
<sequence length="98" mass="10785">MFESKLDDVGVILHDFGVLLEFFFQHFQHLLLFQQSSKGGGPMMGGGSMGYESGFSGGPMLEGGMGGGGPMWGRRMIMCGMNPYMNMMSFIEYSGKYE</sequence>
<comment type="caution">
    <text evidence="1">The sequence shown here is derived from an EMBL/GenBank/DDBJ whole genome shotgun (WGS) entry which is preliminary data.</text>
</comment>
<proteinExistence type="predicted"/>
<protein>
    <submittedName>
        <fullName evidence="1">Uncharacterized protein</fullName>
    </submittedName>
</protein>
<gene>
    <name evidence="1" type="ORF">CAMP_LOCUS12918</name>
</gene>
<name>A0A9P1N6X4_9PELO</name>
<organism evidence="1 2">
    <name type="scientific">Caenorhabditis angaria</name>
    <dbReference type="NCBI Taxonomy" id="860376"/>
    <lineage>
        <taxon>Eukaryota</taxon>
        <taxon>Metazoa</taxon>
        <taxon>Ecdysozoa</taxon>
        <taxon>Nematoda</taxon>
        <taxon>Chromadorea</taxon>
        <taxon>Rhabditida</taxon>
        <taxon>Rhabditina</taxon>
        <taxon>Rhabditomorpha</taxon>
        <taxon>Rhabditoidea</taxon>
        <taxon>Rhabditidae</taxon>
        <taxon>Peloderinae</taxon>
        <taxon>Caenorhabditis</taxon>
    </lineage>
</organism>
<dbReference type="EMBL" id="CANHGI010000005">
    <property type="protein sequence ID" value="CAI5450281.1"/>
    <property type="molecule type" value="Genomic_DNA"/>
</dbReference>
<keyword evidence="2" id="KW-1185">Reference proteome</keyword>
<dbReference type="Proteomes" id="UP001152747">
    <property type="component" value="Unassembled WGS sequence"/>
</dbReference>
<evidence type="ECO:0000313" key="2">
    <source>
        <dbReference type="Proteomes" id="UP001152747"/>
    </source>
</evidence>
<evidence type="ECO:0000313" key="1">
    <source>
        <dbReference type="EMBL" id="CAI5450281.1"/>
    </source>
</evidence>
<accession>A0A9P1N6X4</accession>